<feature type="region of interest" description="Disordered" evidence="1">
    <location>
        <begin position="1"/>
        <end position="29"/>
    </location>
</feature>
<evidence type="ECO:0000313" key="2">
    <source>
        <dbReference type="EMBL" id="AYV86971.1"/>
    </source>
</evidence>
<dbReference type="EMBL" id="MK072522">
    <property type="protein sequence ID" value="AYV86971.1"/>
    <property type="molecule type" value="Genomic_DNA"/>
</dbReference>
<accession>A0A3G5AJZ8</accession>
<proteinExistence type="predicted"/>
<feature type="compositionally biased region" description="Basic and acidic residues" evidence="1">
    <location>
        <begin position="1"/>
        <end position="13"/>
    </location>
</feature>
<sequence length="210" mass="24533">MNAETEMKHDKEVGGNGNTNKHENSISSNPFRRKSVSFFRSILNIKLKDINRRKYLVTPDPTTDDYTAIMEARGYGVSQKIFYDTSDKIVLFPHHIPGHDHAYNPRGFGYSSHSGWTNDKWKGSMDDIYWRQWRAKDDKKIKQIYYIFCELRDRLRNVNPALRVDVIGVSGSEKGYLSIYLNEDDSFEDDTPEDIALWIWLKENDSLTKI</sequence>
<evidence type="ECO:0000256" key="1">
    <source>
        <dbReference type="SAM" id="MobiDB-lite"/>
    </source>
</evidence>
<reference evidence="2" key="1">
    <citation type="submission" date="2018-10" db="EMBL/GenBank/DDBJ databases">
        <title>Hidden diversity of soil giant viruses.</title>
        <authorList>
            <person name="Schulz F."/>
            <person name="Alteio L."/>
            <person name="Goudeau D."/>
            <person name="Ryan E.M."/>
            <person name="Malmstrom R.R."/>
            <person name="Blanchard J."/>
            <person name="Woyke T."/>
        </authorList>
    </citation>
    <scope>NUCLEOTIDE SEQUENCE</scope>
    <source>
        <strain evidence="2">SYV1</strain>
    </source>
</reference>
<organism evidence="2">
    <name type="scientific">Sylvanvirus sp</name>
    <dbReference type="NCBI Taxonomy" id="2487774"/>
    <lineage>
        <taxon>Viruses</taxon>
    </lineage>
</organism>
<name>A0A3G5AJZ8_9VIRU</name>
<gene>
    <name evidence="2" type="ORF">Sylvanvirus16_12</name>
</gene>
<protein>
    <submittedName>
        <fullName evidence="2">Uncharacterized protein</fullName>
    </submittedName>
</protein>